<sequence>MLGIKARPIVFGPRSARAQREQGFTLIEILVTLFILAIGLLGLAGLLFEGMRNNQGSYLRTQASILAYDMADRMRANKSEAEAGNYGGFSTAKIKSKTPPACASQAAGCTPADQVTLDFVEWTLLVEGTGNDMAMLPGGVGTIFYDGTAGIYTVTVQWDEASRGGDAGEAIAGDNSYSVRFSL</sequence>
<proteinExistence type="predicted"/>
<reference evidence="3 4" key="1">
    <citation type="submission" date="2012-12" db="EMBL/GenBank/DDBJ databases">
        <title>Genome assembly of Marinobacter sp. AK21.</title>
        <authorList>
            <person name="Khatri I."/>
            <person name="Kumar R."/>
            <person name="Vaidya B."/>
            <person name="Subramanian S."/>
            <person name="Pinnaka A."/>
        </authorList>
    </citation>
    <scope>NUCLEOTIDE SEQUENCE [LARGE SCALE GENOMIC DNA]</scope>
    <source>
        <strain evidence="3 4">AK21</strain>
    </source>
</reference>
<dbReference type="Pfam" id="PF22150">
    <property type="entry name" value="Tt1218-like"/>
    <property type="match status" value="1"/>
</dbReference>
<keyword evidence="4" id="KW-1185">Reference proteome</keyword>
<dbReference type="STRING" id="1137280.D777_00209"/>
<evidence type="ECO:0000256" key="1">
    <source>
        <dbReference type="SAM" id="Phobius"/>
    </source>
</evidence>
<feature type="transmembrane region" description="Helical" evidence="1">
    <location>
        <begin position="24"/>
        <end position="48"/>
    </location>
</feature>
<feature type="domain" description="Type IV pilin Tt1218-like" evidence="2">
    <location>
        <begin position="53"/>
        <end position="119"/>
    </location>
</feature>
<dbReference type="AlphaFoldDB" id="A0A072MWA7"/>
<dbReference type="NCBIfam" id="TIGR02523">
    <property type="entry name" value="type_IV_pilV"/>
    <property type="match status" value="1"/>
</dbReference>
<dbReference type="OrthoDB" id="8547299at2"/>
<protein>
    <submittedName>
        <fullName evidence="3">Type IV fimbrial biogenesis protein PilV</fullName>
    </submittedName>
</protein>
<keyword evidence="1" id="KW-0812">Transmembrane</keyword>
<evidence type="ECO:0000313" key="3">
    <source>
        <dbReference type="EMBL" id="KEF29704.1"/>
    </source>
</evidence>
<dbReference type="RefSeq" id="WP_051669171.1">
    <property type="nucleotide sequence ID" value="NZ_ANIE01000010.1"/>
</dbReference>
<organism evidence="3 4">
    <name type="scientific">Marinobacter nitratireducens</name>
    <dbReference type="NCBI Taxonomy" id="1137280"/>
    <lineage>
        <taxon>Bacteria</taxon>
        <taxon>Pseudomonadati</taxon>
        <taxon>Pseudomonadota</taxon>
        <taxon>Gammaproteobacteria</taxon>
        <taxon>Pseudomonadales</taxon>
        <taxon>Marinobacteraceae</taxon>
        <taxon>Marinobacter</taxon>
    </lineage>
</organism>
<dbReference type="Proteomes" id="UP000035057">
    <property type="component" value="Unassembled WGS sequence"/>
</dbReference>
<dbReference type="InterPro" id="IPR013362">
    <property type="entry name" value="Pilus_4_PilV"/>
</dbReference>
<dbReference type="PATRIC" id="fig|1137280.3.peg.3359"/>
<dbReference type="EMBL" id="ANIE01000010">
    <property type="protein sequence ID" value="KEF29704.1"/>
    <property type="molecule type" value="Genomic_DNA"/>
</dbReference>
<dbReference type="InterPro" id="IPR054402">
    <property type="entry name" value="Tt1218-like_dom"/>
</dbReference>
<evidence type="ECO:0000259" key="2">
    <source>
        <dbReference type="Pfam" id="PF22150"/>
    </source>
</evidence>
<comment type="caution">
    <text evidence="3">The sequence shown here is derived from an EMBL/GenBank/DDBJ whole genome shotgun (WGS) entry which is preliminary data.</text>
</comment>
<dbReference type="NCBIfam" id="TIGR02532">
    <property type="entry name" value="IV_pilin_GFxxxE"/>
    <property type="match status" value="1"/>
</dbReference>
<dbReference type="InterPro" id="IPR012902">
    <property type="entry name" value="N_methyl_site"/>
</dbReference>
<accession>A0A072MWA7</accession>
<keyword evidence="1" id="KW-1133">Transmembrane helix</keyword>
<keyword evidence="1" id="KW-0472">Membrane</keyword>
<evidence type="ECO:0000313" key="4">
    <source>
        <dbReference type="Proteomes" id="UP000035057"/>
    </source>
</evidence>
<dbReference type="Pfam" id="PF07963">
    <property type="entry name" value="N_methyl"/>
    <property type="match status" value="1"/>
</dbReference>
<gene>
    <name evidence="3" type="ORF">D777_00209</name>
</gene>
<name>A0A072MWA7_9GAMM</name>